<dbReference type="AlphaFoldDB" id="A0A9P5EX06"/>
<organism evidence="1 2">
    <name type="scientific">Colletotrichum siamense</name>
    <name type="common">Anthracnose fungus</name>
    <dbReference type="NCBI Taxonomy" id="690259"/>
    <lineage>
        <taxon>Eukaryota</taxon>
        <taxon>Fungi</taxon>
        <taxon>Dikarya</taxon>
        <taxon>Ascomycota</taxon>
        <taxon>Pezizomycotina</taxon>
        <taxon>Sordariomycetes</taxon>
        <taxon>Hypocreomycetidae</taxon>
        <taxon>Glomerellales</taxon>
        <taxon>Glomerellaceae</taxon>
        <taxon>Colletotrichum</taxon>
        <taxon>Colletotrichum gloeosporioides species complex</taxon>
    </lineage>
</organism>
<sequence length="63" mass="7209">MTDPCVRNDVYLQKRYIHHVYVCGSTASKLANKVLCIEVNGRQVDLQAKYYGRLGMSMQMAIQ</sequence>
<reference evidence="1" key="1">
    <citation type="submission" date="2019-06" db="EMBL/GenBank/DDBJ databases">
        <authorList>
            <person name="Gan P."/>
            <person name="Shirasu K."/>
        </authorList>
    </citation>
    <scope>NUCLEOTIDE SEQUENCE [LARGE SCALE GENOMIC DNA]</scope>
    <source>
        <strain evidence="1">CAD2</strain>
    </source>
</reference>
<name>A0A9P5EX06_COLSI</name>
<evidence type="ECO:0000313" key="2">
    <source>
        <dbReference type="Proteomes" id="UP000711996"/>
    </source>
</evidence>
<proteinExistence type="predicted"/>
<accession>A0A9P5EX06</accession>
<evidence type="ECO:0000313" key="1">
    <source>
        <dbReference type="EMBL" id="KAF4861438.1"/>
    </source>
</evidence>
<dbReference type="Proteomes" id="UP000711996">
    <property type="component" value="Unassembled WGS sequence"/>
</dbReference>
<dbReference type="EMBL" id="QPMT01000010">
    <property type="protein sequence ID" value="KAF4861438.1"/>
    <property type="molecule type" value="Genomic_DNA"/>
</dbReference>
<keyword evidence="2" id="KW-1185">Reference proteome</keyword>
<gene>
    <name evidence="1" type="ORF">CGCSCA2_v004410</name>
</gene>
<comment type="caution">
    <text evidence="1">The sequence shown here is derived from an EMBL/GenBank/DDBJ whole genome shotgun (WGS) entry which is preliminary data.</text>
</comment>
<protein>
    <submittedName>
        <fullName evidence="1">Uncharacterized protein</fullName>
    </submittedName>
</protein>